<evidence type="ECO:0000313" key="1">
    <source>
        <dbReference type="Proteomes" id="UP000790787"/>
    </source>
</evidence>
<dbReference type="RefSeq" id="XP_075087845.1">
    <property type="nucleotide sequence ID" value="XM_075231744.1"/>
</dbReference>
<reference evidence="2" key="2">
    <citation type="submission" date="2025-08" db="UniProtKB">
        <authorList>
            <consortium name="RefSeq"/>
        </authorList>
    </citation>
    <scope>IDENTIFICATION</scope>
    <source>
        <tissue evidence="2">Leaf</tissue>
    </source>
</reference>
<reference evidence="1" key="1">
    <citation type="journal article" date="2014" name="Nat. Commun.">
        <title>The tobacco genome sequence and its comparison with those of tomato and potato.</title>
        <authorList>
            <person name="Sierro N."/>
            <person name="Battey J.N."/>
            <person name="Ouadi S."/>
            <person name="Bakaher N."/>
            <person name="Bovet L."/>
            <person name="Willig A."/>
            <person name="Goepfert S."/>
            <person name="Peitsch M.C."/>
            <person name="Ivanov N.V."/>
        </authorList>
    </citation>
    <scope>NUCLEOTIDE SEQUENCE [LARGE SCALE GENOMIC DNA]</scope>
</reference>
<accession>A0AC58SS95</accession>
<protein>
    <submittedName>
        <fullName evidence="2">Uncharacterized protein LOC142169823</fullName>
    </submittedName>
</protein>
<proteinExistence type="predicted"/>
<name>A0AC58SS95_TOBAC</name>
<sequence length="366" mass="40983">MAPLENASDTSTSTVSANSVTVEPSNPLYLYPTDNPGTIIVADRFDGMGYGSWRRGMLIGLSCKNKLGIINGTISKPNVTSPLYEPWCRCNDMVIAWILNSLEDEIRESVMYIELTAKLWMDIEKQYGQPNGSKVYQIRKALSSISQGASNIASYFSRIKKLWDELAYSITYPDCVCGCKEAYQKLEEDQKLHQFLMGLNDNYSTIRRNILAMKPLPDIDTAYAMLVNDESQCEAQALVPSFSSESASFSTSVQKPYTGSSPAGIQKSYSQKVNFNPKRANVIGKYCKKPGHTIKKCYKLHGYTNIFQSTVQSNRFKKPTGYAHVSETQSLGPTDGCASDNRIGQFDSKNYGFTKEQYEHLLNMFQ</sequence>
<keyword evidence="1" id="KW-1185">Reference proteome</keyword>
<evidence type="ECO:0000313" key="2">
    <source>
        <dbReference type="RefSeq" id="XP_075087845.1"/>
    </source>
</evidence>
<gene>
    <name evidence="2" type="primary">LOC142169823</name>
</gene>
<organism evidence="1 2">
    <name type="scientific">Nicotiana tabacum</name>
    <name type="common">Common tobacco</name>
    <dbReference type="NCBI Taxonomy" id="4097"/>
    <lineage>
        <taxon>Eukaryota</taxon>
        <taxon>Viridiplantae</taxon>
        <taxon>Streptophyta</taxon>
        <taxon>Embryophyta</taxon>
        <taxon>Tracheophyta</taxon>
        <taxon>Spermatophyta</taxon>
        <taxon>Magnoliopsida</taxon>
        <taxon>eudicotyledons</taxon>
        <taxon>Gunneridae</taxon>
        <taxon>Pentapetalae</taxon>
        <taxon>asterids</taxon>
        <taxon>lamiids</taxon>
        <taxon>Solanales</taxon>
        <taxon>Solanaceae</taxon>
        <taxon>Nicotianoideae</taxon>
        <taxon>Nicotianeae</taxon>
        <taxon>Nicotiana</taxon>
    </lineage>
</organism>
<dbReference type="Proteomes" id="UP000790787">
    <property type="component" value="Chromosome 15"/>
</dbReference>